<feature type="region of interest" description="Disordered" evidence="12">
    <location>
        <begin position="1"/>
        <end position="80"/>
    </location>
</feature>
<dbReference type="SMART" id="SM00487">
    <property type="entry name" value="DEXDc"/>
    <property type="match status" value="1"/>
</dbReference>
<keyword evidence="10" id="KW-0809">Transit peptide</keyword>
<dbReference type="GO" id="GO:0016787">
    <property type="term" value="F:hydrolase activity"/>
    <property type="evidence" value="ECO:0007669"/>
    <property type="project" value="UniProtKB-KW"/>
</dbReference>
<dbReference type="EMBL" id="MU853340">
    <property type="protein sequence ID" value="KAK4113058.1"/>
    <property type="molecule type" value="Genomic_DNA"/>
</dbReference>
<dbReference type="GO" id="GO:0005524">
    <property type="term" value="F:ATP binding"/>
    <property type="evidence" value="ECO:0007669"/>
    <property type="project" value="UniProtKB-KW"/>
</dbReference>
<evidence type="ECO:0000256" key="4">
    <source>
        <dbReference type="ARBA" id="ARBA00022640"/>
    </source>
</evidence>
<evidence type="ECO:0000256" key="6">
    <source>
        <dbReference type="ARBA" id="ARBA00022801"/>
    </source>
</evidence>
<dbReference type="GO" id="GO:0003723">
    <property type="term" value="F:RNA binding"/>
    <property type="evidence" value="ECO:0007669"/>
    <property type="project" value="UniProtKB-KW"/>
</dbReference>
<keyword evidence="4" id="KW-0934">Plastid</keyword>
<dbReference type="InterPro" id="IPR007502">
    <property type="entry name" value="Helicase-assoc_dom"/>
</dbReference>
<dbReference type="FunFam" id="1.20.120.1080:FF:000002">
    <property type="entry name" value="Putative ATP-dependent RNA helicase DHX36"/>
    <property type="match status" value="1"/>
</dbReference>
<feature type="region of interest" description="Disordered" evidence="12">
    <location>
        <begin position="233"/>
        <end position="256"/>
    </location>
</feature>
<dbReference type="SMART" id="SM00847">
    <property type="entry name" value="HA2"/>
    <property type="match status" value="1"/>
</dbReference>
<dbReference type="InterPro" id="IPR011709">
    <property type="entry name" value="DEAD-box_helicase_OB_fold"/>
</dbReference>
<accession>A0AAN6TEQ7</accession>
<evidence type="ECO:0000256" key="9">
    <source>
        <dbReference type="ARBA" id="ARBA00022884"/>
    </source>
</evidence>
<dbReference type="FunFam" id="3.40.50.300:FF:000819">
    <property type="entry name" value="ATP dependent RNA helicase, putative"/>
    <property type="match status" value="1"/>
</dbReference>
<dbReference type="Pfam" id="PF00271">
    <property type="entry name" value="Helicase_C"/>
    <property type="match status" value="1"/>
</dbReference>
<name>A0AAN6TEQ7_9PEZI</name>
<protein>
    <recommendedName>
        <fullName evidence="2">RNA helicase</fullName>
        <ecNumber evidence="2">3.6.4.13</ecNumber>
    </recommendedName>
</protein>
<evidence type="ECO:0000259" key="14">
    <source>
        <dbReference type="PROSITE" id="PS51194"/>
    </source>
</evidence>
<evidence type="ECO:0000256" key="11">
    <source>
        <dbReference type="ARBA" id="ARBA00047984"/>
    </source>
</evidence>
<evidence type="ECO:0000313" key="15">
    <source>
        <dbReference type="EMBL" id="KAK4113058.1"/>
    </source>
</evidence>
<dbReference type="PANTHER" id="PTHR18934">
    <property type="entry name" value="ATP-DEPENDENT RNA HELICASE"/>
    <property type="match status" value="1"/>
</dbReference>
<evidence type="ECO:0000256" key="8">
    <source>
        <dbReference type="ARBA" id="ARBA00022840"/>
    </source>
</evidence>
<dbReference type="Gene3D" id="1.20.120.1080">
    <property type="match status" value="1"/>
</dbReference>
<evidence type="ECO:0000256" key="1">
    <source>
        <dbReference type="ARBA" id="ARBA00004229"/>
    </source>
</evidence>
<evidence type="ECO:0000313" key="16">
    <source>
        <dbReference type="Proteomes" id="UP001302812"/>
    </source>
</evidence>
<dbReference type="Pfam" id="PF07717">
    <property type="entry name" value="OB_NTP_bind"/>
    <property type="match status" value="1"/>
</dbReference>
<proteinExistence type="predicted"/>
<dbReference type="InterPro" id="IPR001650">
    <property type="entry name" value="Helicase_C-like"/>
</dbReference>
<reference evidence="15" key="2">
    <citation type="submission" date="2023-05" db="EMBL/GenBank/DDBJ databases">
        <authorList>
            <consortium name="Lawrence Berkeley National Laboratory"/>
            <person name="Steindorff A."/>
            <person name="Hensen N."/>
            <person name="Bonometti L."/>
            <person name="Westerberg I."/>
            <person name="Brannstrom I.O."/>
            <person name="Guillou S."/>
            <person name="Cros-Aarteil S."/>
            <person name="Calhoun S."/>
            <person name="Haridas S."/>
            <person name="Kuo A."/>
            <person name="Mondo S."/>
            <person name="Pangilinan J."/>
            <person name="Riley R."/>
            <person name="Labutti K."/>
            <person name="Andreopoulos B."/>
            <person name="Lipzen A."/>
            <person name="Chen C."/>
            <person name="Yanf M."/>
            <person name="Daum C."/>
            <person name="Ng V."/>
            <person name="Clum A."/>
            <person name="Ohm R."/>
            <person name="Martin F."/>
            <person name="Silar P."/>
            <person name="Natvig D."/>
            <person name="Lalanne C."/>
            <person name="Gautier V."/>
            <person name="Ament-Velasquez S.L."/>
            <person name="Kruys A."/>
            <person name="Hutchinson M.I."/>
            <person name="Powell A.J."/>
            <person name="Barry K."/>
            <person name="Miller A.N."/>
            <person name="Grigoriev I.V."/>
            <person name="Debuchy R."/>
            <person name="Gladieux P."/>
            <person name="Thoren M.H."/>
            <person name="Johannesson H."/>
        </authorList>
    </citation>
    <scope>NUCLEOTIDE SEQUENCE</scope>
    <source>
        <strain evidence="15">CBS 508.74</strain>
    </source>
</reference>
<evidence type="ECO:0000256" key="5">
    <source>
        <dbReference type="ARBA" id="ARBA00022741"/>
    </source>
</evidence>
<organism evidence="15 16">
    <name type="scientific">Canariomyces notabilis</name>
    <dbReference type="NCBI Taxonomy" id="2074819"/>
    <lineage>
        <taxon>Eukaryota</taxon>
        <taxon>Fungi</taxon>
        <taxon>Dikarya</taxon>
        <taxon>Ascomycota</taxon>
        <taxon>Pezizomycotina</taxon>
        <taxon>Sordariomycetes</taxon>
        <taxon>Sordariomycetidae</taxon>
        <taxon>Sordariales</taxon>
        <taxon>Chaetomiaceae</taxon>
        <taxon>Canariomyces</taxon>
    </lineage>
</organism>
<comment type="subcellular location">
    <subcellularLocation>
        <location evidence="1">Plastid</location>
        <location evidence="1">Chloroplast</location>
    </subcellularLocation>
</comment>
<dbReference type="PROSITE" id="PS51194">
    <property type="entry name" value="HELICASE_CTER"/>
    <property type="match status" value="1"/>
</dbReference>
<dbReference type="EC" id="3.6.4.13" evidence="2"/>
<feature type="region of interest" description="Disordered" evidence="12">
    <location>
        <begin position="311"/>
        <end position="332"/>
    </location>
</feature>
<dbReference type="Pfam" id="PF00270">
    <property type="entry name" value="DEAD"/>
    <property type="match status" value="1"/>
</dbReference>
<evidence type="ECO:0000259" key="13">
    <source>
        <dbReference type="PROSITE" id="PS51192"/>
    </source>
</evidence>
<dbReference type="PROSITE" id="PS51192">
    <property type="entry name" value="HELICASE_ATP_BIND_1"/>
    <property type="match status" value="1"/>
</dbReference>
<dbReference type="Proteomes" id="UP001302812">
    <property type="component" value="Unassembled WGS sequence"/>
</dbReference>
<keyword evidence="8" id="KW-0067">ATP-binding</keyword>
<evidence type="ECO:0000256" key="12">
    <source>
        <dbReference type="SAM" id="MobiDB-lite"/>
    </source>
</evidence>
<dbReference type="GO" id="GO:0003724">
    <property type="term" value="F:RNA helicase activity"/>
    <property type="evidence" value="ECO:0007669"/>
    <property type="project" value="UniProtKB-EC"/>
</dbReference>
<dbReference type="Gene3D" id="3.40.50.300">
    <property type="entry name" value="P-loop containing nucleotide triphosphate hydrolases"/>
    <property type="match status" value="2"/>
</dbReference>
<gene>
    <name evidence="15" type="ORF">N656DRAFT_708504</name>
</gene>
<dbReference type="FunFam" id="3.40.50.300:FF:000500">
    <property type="entry name" value="ATP-dependent RNA helicase DHX29"/>
    <property type="match status" value="1"/>
</dbReference>
<feature type="domain" description="Helicase C-terminal" evidence="14">
    <location>
        <begin position="940"/>
        <end position="1108"/>
    </location>
</feature>
<keyword evidence="5" id="KW-0547">Nucleotide-binding</keyword>
<dbReference type="InterPro" id="IPR014001">
    <property type="entry name" value="Helicase_ATP-bd"/>
</dbReference>
<keyword evidence="9" id="KW-0694">RNA-binding</keyword>
<sequence length="1478" mass="166079">MAGKKKSKKPAANPARGFATTSIASKPRVDTAEATGENTPASKPDDSAAPPTNDAPQTSAATKREDKATTKQLSPEEFEKQLQESELQLLVEKYAQKVRRDAQRQKTRLETDRRLLRGQAETINTKKWLPQELMDYVLGLIQAEGRFAASNVSSEGGTSRLPPEEDLIIKLWTLQLTLESADFPEEKVQPALQFVLDIAPNIPNNSKGESIWGLEEALDWFARECAREELPDYTGRKTASKSQTETPLASGETTPLGIDLGFGTKLKNGALNRSRQASPKRPTVTYDEDIEPDQLMPLYLETKAKLFSIQRPRQDAPRGGVARKKTERSNDPEEELLLAKLERIEKDVLFDKYVAEQNWKAQRIILEKEYAAAKAEEKKNKEVASEEPLPAPNDSNDVNEEAERIAAEVLAEEDDDGTLADLFSSLPVSEVDPLTGRTNTVMNGTDGKKVTIRDFGKWTGVSPMRALEEACRARDSSARISYHTVSDVSFASRHAVKVVWSKAQDIPAPPDIPELEFHVSPTQFVSKMSSIATPDARQSEAYIATAALFCIFGSSAKEEKVAMRLPPAWKDLWSEFAGAKKNKADELDREVLRRLRGLVQKRMEQELEEGVLVQGFKGRGQAKNLTDSDQSDHERAKRQPYGPEYYQNIWLQKASSPRFQQMLASRMQLPMWQFRQQVVETVEREQVVIICGETGWHVPFFGKSTQVPSFLLEHQLLQGKPCKIYCTEPRRISAISLAKRVSEELGEGKGDLGTSRSLVGYSIRLEASTSRETRLVYATTGIVMRMLEGSNDLQEITHLVLDEVHERSIDSDFLLIVLKKLLARRKDLKVVLMSATVDAERFSKYLGGAPVLTVPGRTFPVRVAYLEDAVELTGYTVDQRSQEKLTELDDDVEPEPDASSKPELIKELRQYSPRTRSTLSQMDEYRIDYDLIVQLISKIAVDPDYISYSKAVLVFLPGIAEIRTLNDMLLGDKFFADNWLVYPLHSTIATEEQEAAFLIPPPGMRKIVLATNIAETGITIPDVTCVIDTGKHREMRFDERRQLSRLIDTFISRANAKQRRGRAGRVQEGLCFHLFTKYRHDNLMNDQQTPEMLRLSLQDLAIRVKICKIGGIEETLSQALDPPSTKNIRRAIDALVDVRALTATSEELTPLGIQLARLPLDVFLGKLILLGAVFKCLDMAITVAAILSSKSPFVAPFGQRNQADSVRRGFRKGDSDLLTVYNAYSAWKRVCQSATGGGAEFQFCRKNFLSPQTLANIEDLKGQLLVAVADSNFLQLTTEERQTLNRLRFSGGRRRRQAFFEVPKRVNINSENEIVAQSVIAWSFYPKLLVRDIGSKGYRNVGNNQSISLHPSSVNKGFTDLRWLSYYHIMQSKAFYNAHETTAVDPFAIALLCGDVRADMYSGVFVLDGNRVRFAMPDWKTMLVMKVLRARLREMLNRNFKSPGKLPTAQHEKWLDAWQRIFTLAQETASKAREKAAA</sequence>
<comment type="caution">
    <text evidence="15">The sequence shown here is derived from an EMBL/GenBank/DDBJ whole genome shotgun (WGS) entry which is preliminary data.</text>
</comment>
<dbReference type="CDD" id="cd18791">
    <property type="entry name" value="SF2_C_RHA"/>
    <property type="match status" value="1"/>
</dbReference>
<dbReference type="SMART" id="SM00490">
    <property type="entry name" value="HELICc"/>
    <property type="match status" value="1"/>
</dbReference>
<dbReference type="RefSeq" id="XP_064670628.1">
    <property type="nucleotide sequence ID" value="XM_064811509.1"/>
</dbReference>
<keyword evidence="7" id="KW-0347">Helicase</keyword>
<dbReference type="InterPro" id="IPR027417">
    <property type="entry name" value="P-loop_NTPase"/>
</dbReference>
<evidence type="ECO:0000256" key="7">
    <source>
        <dbReference type="ARBA" id="ARBA00022806"/>
    </source>
</evidence>
<dbReference type="CDD" id="cd17917">
    <property type="entry name" value="DEXHc_RHA-like"/>
    <property type="match status" value="1"/>
</dbReference>
<dbReference type="Pfam" id="PF21010">
    <property type="entry name" value="HA2_C"/>
    <property type="match status" value="1"/>
</dbReference>
<keyword evidence="3" id="KW-0150">Chloroplast</keyword>
<evidence type="ECO:0000256" key="3">
    <source>
        <dbReference type="ARBA" id="ARBA00022528"/>
    </source>
</evidence>
<keyword evidence="16" id="KW-1185">Reference proteome</keyword>
<dbReference type="InterPro" id="IPR011545">
    <property type="entry name" value="DEAD/DEAH_box_helicase_dom"/>
</dbReference>
<feature type="compositionally biased region" description="Polar residues" evidence="12">
    <location>
        <begin position="240"/>
        <end position="253"/>
    </location>
</feature>
<feature type="domain" description="Helicase ATP-binding" evidence="13">
    <location>
        <begin position="702"/>
        <end position="855"/>
    </location>
</feature>
<comment type="catalytic activity">
    <reaction evidence="11">
        <text>ATP + H2O = ADP + phosphate + H(+)</text>
        <dbReference type="Rhea" id="RHEA:13065"/>
        <dbReference type="ChEBI" id="CHEBI:15377"/>
        <dbReference type="ChEBI" id="CHEBI:15378"/>
        <dbReference type="ChEBI" id="CHEBI:30616"/>
        <dbReference type="ChEBI" id="CHEBI:43474"/>
        <dbReference type="ChEBI" id="CHEBI:456216"/>
        <dbReference type="EC" id="3.6.4.13"/>
    </reaction>
</comment>
<dbReference type="SUPFAM" id="SSF52540">
    <property type="entry name" value="P-loop containing nucleoside triphosphate hydrolases"/>
    <property type="match status" value="1"/>
</dbReference>
<dbReference type="GeneID" id="89935634"/>
<keyword evidence="6 15" id="KW-0378">Hydrolase</keyword>
<evidence type="ECO:0000256" key="2">
    <source>
        <dbReference type="ARBA" id="ARBA00012552"/>
    </source>
</evidence>
<evidence type="ECO:0000256" key="10">
    <source>
        <dbReference type="ARBA" id="ARBA00022946"/>
    </source>
</evidence>
<dbReference type="PANTHER" id="PTHR18934:SF145">
    <property type="entry name" value="ATP-DEPENDENT RNA HELICASE DHX57-RELATED"/>
    <property type="match status" value="1"/>
</dbReference>
<feature type="region of interest" description="Disordered" evidence="12">
    <location>
        <begin position="378"/>
        <end position="398"/>
    </location>
</feature>
<reference evidence="15" key="1">
    <citation type="journal article" date="2023" name="Mol. Phylogenet. Evol.">
        <title>Genome-scale phylogeny and comparative genomics of the fungal order Sordariales.</title>
        <authorList>
            <person name="Hensen N."/>
            <person name="Bonometti L."/>
            <person name="Westerberg I."/>
            <person name="Brannstrom I.O."/>
            <person name="Guillou S."/>
            <person name="Cros-Aarteil S."/>
            <person name="Calhoun S."/>
            <person name="Haridas S."/>
            <person name="Kuo A."/>
            <person name="Mondo S."/>
            <person name="Pangilinan J."/>
            <person name="Riley R."/>
            <person name="LaButti K."/>
            <person name="Andreopoulos B."/>
            <person name="Lipzen A."/>
            <person name="Chen C."/>
            <person name="Yan M."/>
            <person name="Daum C."/>
            <person name="Ng V."/>
            <person name="Clum A."/>
            <person name="Steindorff A."/>
            <person name="Ohm R.A."/>
            <person name="Martin F."/>
            <person name="Silar P."/>
            <person name="Natvig D.O."/>
            <person name="Lalanne C."/>
            <person name="Gautier V."/>
            <person name="Ament-Velasquez S.L."/>
            <person name="Kruys A."/>
            <person name="Hutchinson M.I."/>
            <person name="Powell A.J."/>
            <person name="Barry K."/>
            <person name="Miller A.N."/>
            <person name="Grigoriev I.V."/>
            <person name="Debuchy R."/>
            <person name="Gladieux P."/>
            <person name="Hiltunen Thoren M."/>
            <person name="Johannesson H."/>
        </authorList>
    </citation>
    <scope>NUCLEOTIDE SEQUENCE</scope>
    <source>
        <strain evidence="15">CBS 508.74</strain>
    </source>
</reference>